<keyword evidence="2 4" id="KW-0479">Metal-binding</keyword>
<keyword evidence="3" id="KW-0378">Hydrolase</keyword>
<gene>
    <name evidence="5" type="ORF">EHF44_17175</name>
</gene>
<evidence type="ECO:0000256" key="1">
    <source>
        <dbReference type="ARBA" id="ARBA00009275"/>
    </source>
</evidence>
<comment type="similarity">
    <text evidence="1">Belongs to the metallo-dependent hydrolases superfamily. TatD-type hydrolase family.</text>
</comment>
<feature type="binding site" evidence="4">
    <location>
        <position position="132"/>
    </location>
    <ligand>
        <name>a divalent metal cation</name>
        <dbReference type="ChEBI" id="CHEBI:60240"/>
        <label>2</label>
    </ligand>
</feature>
<evidence type="ECO:0000313" key="5">
    <source>
        <dbReference type="EMBL" id="AZG15016.1"/>
    </source>
</evidence>
<dbReference type="PROSITE" id="PS01091">
    <property type="entry name" value="TATD_3"/>
    <property type="match status" value="1"/>
</dbReference>
<evidence type="ECO:0000256" key="3">
    <source>
        <dbReference type="ARBA" id="ARBA00022801"/>
    </source>
</evidence>
<reference evidence="6" key="1">
    <citation type="submission" date="2018-11" db="EMBL/GenBank/DDBJ databases">
        <title>FDA dAtabase for Regulatory Grade micrObial Sequences (FDA-ARGOS): Supporting development and validation of Infectious Disease Dx tests.</title>
        <authorList>
            <person name="Goldberg B."/>
            <person name="Campos J."/>
            <person name="Tallon L."/>
            <person name="Sadzewicz L."/>
            <person name="Zhao X."/>
            <person name="Vavikolanu K."/>
            <person name="Mehta A."/>
            <person name="Aluvathingal J."/>
            <person name="Nadendla S."/>
            <person name="Geyer C."/>
            <person name="Nandy P."/>
            <person name="Yan Y."/>
            <person name="Sichtig H."/>
        </authorList>
    </citation>
    <scope>NUCLEOTIDE SEQUENCE [LARGE SCALE GENOMIC DNA]</scope>
    <source>
        <strain evidence="6">FDAARGOS_614</strain>
    </source>
</reference>
<dbReference type="Gene3D" id="3.20.20.140">
    <property type="entry name" value="Metal-dependent hydrolases"/>
    <property type="match status" value="1"/>
</dbReference>
<evidence type="ECO:0000313" key="6">
    <source>
        <dbReference type="Proteomes" id="UP000270411"/>
    </source>
</evidence>
<dbReference type="PANTHER" id="PTHR46124">
    <property type="entry name" value="D-AMINOACYL-TRNA DEACYLASE"/>
    <property type="match status" value="1"/>
</dbReference>
<dbReference type="InterPro" id="IPR032466">
    <property type="entry name" value="Metal_Hydrolase"/>
</dbReference>
<feature type="binding site" evidence="4">
    <location>
        <position position="155"/>
    </location>
    <ligand>
        <name>a divalent metal cation</name>
        <dbReference type="ChEBI" id="CHEBI:60240"/>
        <label>2</label>
    </ligand>
</feature>
<dbReference type="AlphaFoldDB" id="A0A3G8H3Q9"/>
<dbReference type="Proteomes" id="UP000270411">
    <property type="component" value="Chromosome 1"/>
</dbReference>
<dbReference type="Pfam" id="PF01026">
    <property type="entry name" value="TatD_DNase"/>
    <property type="match status" value="1"/>
</dbReference>
<dbReference type="GO" id="GO:0016788">
    <property type="term" value="F:hydrolase activity, acting on ester bonds"/>
    <property type="evidence" value="ECO:0007669"/>
    <property type="project" value="InterPro"/>
</dbReference>
<evidence type="ECO:0000256" key="4">
    <source>
        <dbReference type="PIRSR" id="PIRSR005902-1"/>
    </source>
</evidence>
<dbReference type="CDD" id="cd01310">
    <property type="entry name" value="TatD_DNAse"/>
    <property type="match status" value="1"/>
</dbReference>
<dbReference type="RefSeq" id="WP_124684767.1">
    <property type="nucleotide sequence ID" value="NZ_CP033969.1"/>
</dbReference>
<dbReference type="InterPro" id="IPR001130">
    <property type="entry name" value="TatD-like"/>
</dbReference>
<organism evidence="5 6">
    <name type="scientific">Cupriavidus pauculus</name>
    <dbReference type="NCBI Taxonomy" id="82633"/>
    <lineage>
        <taxon>Bacteria</taxon>
        <taxon>Pseudomonadati</taxon>
        <taxon>Pseudomonadota</taxon>
        <taxon>Betaproteobacteria</taxon>
        <taxon>Burkholderiales</taxon>
        <taxon>Burkholderiaceae</taxon>
        <taxon>Cupriavidus</taxon>
    </lineage>
</organism>
<name>A0A3G8H3Q9_9BURK</name>
<dbReference type="InterPro" id="IPR018228">
    <property type="entry name" value="DNase_TatD-rel_CS"/>
</dbReference>
<dbReference type="EMBL" id="CP033969">
    <property type="protein sequence ID" value="AZG15016.1"/>
    <property type="molecule type" value="Genomic_DNA"/>
</dbReference>
<feature type="binding site" evidence="4">
    <location>
        <position position="96"/>
    </location>
    <ligand>
        <name>a divalent metal cation</name>
        <dbReference type="ChEBI" id="CHEBI:60240"/>
        <label>1</label>
    </ligand>
</feature>
<dbReference type="OrthoDB" id="9810005at2"/>
<feature type="binding site" evidence="4">
    <location>
        <position position="8"/>
    </location>
    <ligand>
        <name>a divalent metal cation</name>
        <dbReference type="ChEBI" id="CHEBI:60240"/>
        <label>1</label>
    </ligand>
</feature>
<feature type="binding site" evidence="4">
    <location>
        <position position="6"/>
    </location>
    <ligand>
        <name>a divalent metal cation</name>
        <dbReference type="ChEBI" id="CHEBI:60240"/>
        <label>1</label>
    </ligand>
</feature>
<feature type="binding site" evidence="4">
    <location>
        <position position="205"/>
    </location>
    <ligand>
        <name>a divalent metal cation</name>
        <dbReference type="ChEBI" id="CHEBI:60240"/>
        <label>1</label>
    </ligand>
</feature>
<dbReference type="FunFam" id="3.20.20.140:FF:000005">
    <property type="entry name" value="TatD family hydrolase"/>
    <property type="match status" value="1"/>
</dbReference>
<accession>A0A3G8H3Q9</accession>
<dbReference type="PANTHER" id="PTHR46124:SF2">
    <property type="entry name" value="D-AMINOACYL-TRNA DEACYLASE"/>
    <property type="match status" value="1"/>
</dbReference>
<evidence type="ECO:0000256" key="2">
    <source>
        <dbReference type="ARBA" id="ARBA00022723"/>
    </source>
</evidence>
<dbReference type="PIRSF" id="PIRSF005902">
    <property type="entry name" value="DNase_TatD"/>
    <property type="match status" value="1"/>
</dbReference>
<proteinExistence type="inferred from homology"/>
<protein>
    <submittedName>
        <fullName evidence="5">TatD family deoxyribonuclease</fullName>
    </submittedName>
</protein>
<dbReference type="SUPFAM" id="SSF51556">
    <property type="entry name" value="Metallo-dependent hydrolases"/>
    <property type="match status" value="1"/>
</dbReference>
<dbReference type="GO" id="GO:0046872">
    <property type="term" value="F:metal ion binding"/>
    <property type="evidence" value="ECO:0007669"/>
    <property type="project" value="UniProtKB-KW"/>
</dbReference>
<sequence>MWIDTHCHLDAAEFDADRDAVIAAATAAGVSGIVLPAVAVANFDAVSGLAQRHAHCVYALGIHPLCTPGAGQADLDALRARVAAAIDDPRLVAIGEIGLDFFVPGLDAAHQTWLYTEQLKIAREFDLPVLLHVRKSQDQVYAGLRRVGVRQGIAHAFNGSHEQARRYVEHGMKLGFGGNVTFSRARQIRRLAGELPIEAIVLETDAPDIAPAWLSDDQFGEQHKARNTPGEVAGVARVMADLRGLPERELADAMWRNAVAALPRLAAFADVMAPR</sequence>
<dbReference type="KEGG" id="cpau:EHF44_17175"/>